<feature type="non-terminal residue" evidence="1">
    <location>
        <position position="1"/>
    </location>
</feature>
<sequence length="26" mass="2951">QLLPPPCAHYPGRPPCLMMPVCMKRN</sequence>
<dbReference type="EMBL" id="CAJNOH010002670">
    <property type="protein sequence ID" value="CAF1305169.1"/>
    <property type="molecule type" value="Genomic_DNA"/>
</dbReference>
<proteinExistence type="predicted"/>
<name>A0A815DRQ5_9BILA</name>
<protein>
    <submittedName>
        <fullName evidence="1">Uncharacterized protein</fullName>
    </submittedName>
</protein>
<evidence type="ECO:0000313" key="1">
    <source>
        <dbReference type="EMBL" id="CAF1305169.1"/>
    </source>
</evidence>
<gene>
    <name evidence="1" type="ORF">PYM288_LOCUS30124</name>
</gene>
<organism evidence="1 2">
    <name type="scientific">Rotaria sordida</name>
    <dbReference type="NCBI Taxonomy" id="392033"/>
    <lineage>
        <taxon>Eukaryota</taxon>
        <taxon>Metazoa</taxon>
        <taxon>Spiralia</taxon>
        <taxon>Gnathifera</taxon>
        <taxon>Rotifera</taxon>
        <taxon>Eurotatoria</taxon>
        <taxon>Bdelloidea</taxon>
        <taxon>Philodinida</taxon>
        <taxon>Philodinidae</taxon>
        <taxon>Rotaria</taxon>
    </lineage>
</organism>
<dbReference type="Proteomes" id="UP000663854">
    <property type="component" value="Unassembled WGS sequence"/>
</dbReference>
<evidence type="ECO:0000313" key="2">
    <source>
        <dbReference type="Proteomes" id="UP000663854"/>
    </source>
</evidence>
<accession>A0A815DRQ5</accession>
<dbReference type="AlphaFoldDB" id="A0A815DRQ5"/>
<comment type="caution">
    <text evidence="1">The sequence shown here is derived from an EMBL/GenBank/DDBJ whole genome shotgun (WGS) entry which is preliminary data.</text>
</comment>
<reference evidence="1" key="1">
    <citation type="submission" date="2021-02" db="EMBL/GenBank/DDBJ databases">
        <authorList>
            <person name="Nowell W R."/>
        </authorList>
    </citation>
    <scope>NUCLEOTIDE SEQUENCE</scope>
</reference>